<dbReference type="eggNOG" id="ENOG502TGM9">
    <property type="taxonomic scope" value="Eukaryota"/>
</dbReference>
<evidence type="ECO:0000313" key="2">
    <source>
        <dbReference type="EMBL" id="EGT42112.1"/>
    </source>
</evidence>
<evidence type="ECO:0000256" key="1">
    <source>
        <dbReference type="SAM" id="MobiDB-lite"/>
    </source>
</evidence>
<feature type="region of interest" description="Disordered" evidence="1">
    <location>
        <begin position="245"/>
        <end position="268"/>
    </location>
</feature>
<feature type="region of interest" description="Disordered" evidence="1">
    <location>
        <begin position="753"/>
        <end position="790"/>
    </location>
</feature>
<feature type="compositionally biased region" description="Low complexity" evidence="1">
    <location>
        <begin position="567"/>
        <end position="578"/>
    </location>
</feature>
<feature type="compositionally biased region" description="Basic and acidic residues" evidence="1">
    <location>
        <begin position="451"/>
        <end position="464"/>
    </location>
</feature>
<feature type="compositionally biased region" description="Polar residues" evidence="1">
    <location>
        <begin position="423"/>
        <end position="433"/>
    </location>
</feature>
<feature type="region of interest" description="Disordered" evidence="1">
    <location>
        <begin position="398"/>
        <end position="637"/>
    </location>
</feature>
<reference evidence="3" key="1">
    <citation type="submission" date="2011-07" db="EMBL/GenBank/DDBJ databases">
        <authorList>
            <consortium name="Caenorhabditis brenneri Sequencing and Analysis Consortium"/>
            <person name="Wilson R.K."/>
        </authorList>
    </citation>
    <scope>NUCLEOTIDE SEQUENCE [LARGE SCALE GENOMIC DNA]</scope>
    <source>
        <strain evidence="3">PB2801</strain>
    </source>
</reference>
<protein>
    <submittedName>
        <fullName evidence="2">Uncharacterized protein</fullName>
    </submittedName>
</protein>
<dbReference type="HOGENOM" id="CLU_292605_0_0_1"/>
<name>G0MRE4_CAEBE</name>
<feature type="compositionally biased region" description="Basic and acidic residues" evidence="1">
    <location>
        <begin position="290"/>
        <end position="300"/>
    </location>
</feature>
<proteinExistence type="predicted"/>
<dbReference type="OMA" id="YMDEESQ"/>
<dbReference type="FunCoup" id="G0MRE4">
    <property type="interactions" value="1039"/>
</dbReference>
<feature type="compositionally biased region" description="Polar residues" evidence="1">
    <location>
        <begin position="480"/>
        <end position="494"/>
    </location>
</feature>
<accession>G0MRE4</accession>
<feature type="region of interest" description="Disordered" evidence="1">
    <location>
        <begin position="341"/>
        <end position="377"/>
    </location>
</feature>
<dbReference type="Proteomes" id="UP000008068">
    <property type="component" value="Unassembled WGS sequence"/>
</dbReference>
<organism evidence="3">
    <name type="scientific">Caenorhabditis brenneri</name>
    <name type="common">Nematode worm</name>
    <dbReference type="NCBI Taxonomy" id="135651"/>
    <lineage>
        <taxon>Eukaryota</taxon>
        <taxon>Metazoa</taxon>
        <taxon>Ecdysozoa</taxon>
        <taxon>Nematoda</taxon>
        <taxon>Chromadorea</taxon>
        <taxon>Rhabditida</taxon>
        <taxon>Rhabditina</taxon>
        <taxon>Rhabditomorpha</taxon>
        <taxon>Rhabditoidea</taxon>
        <taxon>Rhabditidae</taxon>
        <taxon>Peloderinae</taxon>
        <taxon>Caenorhabditis</taxon>
    </lineage>
</organism>
<dbReference type="OrthoDB" id="5399929at2759"/>
<feature type="compositionally biased region" description="Polar residues" evidence="1">
    <location>
        <begin position="513"/>
        <end position="539"/>
    </location>
</feature>
<keyword evidence="3" id="KW-1185">Reference proteome</keyword>
<dbReference type="InParanoid" id="G0MRE4"/>
<feature type="compositionally biased region" description="Polar residues" evidence="1">
    <location>
        <begin position="341"/>
        <end position="354"/>
    </location>
</feature>
<dbReference type="STRING" id="135651.G0MRE4"/>
<sequence length="1041" mass="114364">MSLTGTRFNPFEKYGPKVESIKTRMEDIARKIEQAGGIGNIEDISKEVKNYESILELATEVAKSIEGHAIKALLSEVSVPFAAFICNIGNRSSDQSKQFNVLGRKVTRFMQTVADRVAGPYNSELLEEWAPIFISFLSSNQNSFKENGALLWKRTFGTVKTPFKWPTGLREALERMPKKHGIVLSSAAKLQKAYPIDDDEAMDGLPATTEVKEEAPESQTSFQFSQQGVADNVAEKLLSEKKTKVVETRTQKASSYTPPRKRAPRMSLVDEDSCVYEVIPNTPPSAVKSRLTDRQKEKLAEASGPNTSINYINEESQTGFQKKEKLKEAFSAIFDVGEDSCSQPFSNSTETSSAPAEKCNIENSSSHPIKNSSKRPRKLFDSPVKAFPIASSYRADKNIEMKELDNISETSPKSPMKKMSKSVDSQYEMSGSSHAIAEPTTGSADENEDVVLEKLPKIAEDNTPRRKSGRTKNVPKQCIPVNTTCSRKGSLTSSKLEEIEHSSEGSSTSTCSMITSNHDQSTEVPDENTPSPTTDSITAVSIDKSGSKELSESLGSGVPSLESSEFSKSPPKTPRTPSILRVGKRAGGPSSPMTDRKKNRVHFDADSIPNEPSASPLTPRRRPALEEKNQDKSSSTLECASSVKLFPDDQPLADFATTAFFPSLSNCSERIERIIINLVQFRANLLETAKKSFQIHNINTVGEFARLSKSKVEKITWLNVVKAKTALSQFEKEWKLEQPSKNGTTVAQANGLSLETDGNKSSFTTSAPSAEIPFGNVDINGDSGESPTSAADQNELETFSMNTIENVQDSSQVVFTSLEKSTSEANVFEANQDCQEKDQIQKDAPEVTVTSQTTPEASQSPASPMSIGTTSVASSDVSTKDATPKETLAVVSRKNLAPIFLGKTNRLDSAGEQKRAEYALLEDTRQLSQVCLNLMTASSQGKLTKDSSSPLLVKIHRAAVFFKYLVQSHKGEWDEVEFDLMPSQDISVEQEVKDLMALHKRFLRRNAQATSDSLPWKKVLEPISESSVILDDLYRQRNPSN</sequence>
<dbReference type="AlphaFoldDB" id="G0MRE4"/>
<feature type="region of interest" description="Disordered" evidence="1">
    <location>
        <begin position="844"/>
        <end position="882"/>
    </location>
</feature>
<dbReference type="EMBL" id="GL379808">
    <property type="protein sequence ID" value="EGT42112.1"/>
    <property type="molecule type" value="Genomic_DNA"/>
</dbReference>
<feature type="compositionally biased region" description="Polar residues" evidence="1">
    <location>
        <begin position="361"/>
        <end position="371"/>
    </location>
</feature>
<feature type="compositionally biased region" description="Polar residues" evidence="1">
    <location>
        <begin position="848"/>
        <end position="877"/>
    </location>
</feature>
<feature type="region of interest" description="Disordered" evidence="1">
    <location>
        <begin position="280"/>
        <end position="310"/>
    </location>
</feature>
<feature type="compositionally biased region" description="Polar residues" evidence="1">
    <location>
        <begin position="759"/>
        <end position="768"/>
    </location>
</feature>
<evidence type="ECO:0000313" key="3">
    <source>
        <dbReference type="Proteomes" id="UP000008068"/>
    </source>
</evidence>
<gene>
    <name evidence="2" type="ORF">CAEBREN_08549</name>
</gene>